<dbReference type="GO" id="GO:0015035">
    <property type="term" value="F:protein-disulfide reductase activity"/>
    <property type="evidence" value="ECO:0007669"/>
    <property type="project" value="TreeGrafter"/>
</dbReference>
<dbReference type="InterPro" id="IPR036249">
    <property type="entry name" value="Thioredoxin-like_sf"/>
</dbReference>
<protein>
    <recommendedName>
        <fullName evidence="1">Thioredoxin domain-containing protein</fullName>
    </recommendedName>
</protein>
<dbReference type="RefSeq" id="WP_029908212.1">
    <property type="nucleotide sequence ID" value="NZ_AP020335.1"/>
</dbReference>
<dbReference type="Pfam" id="PF00085">
    <property type="entry name" value="Thioredoxin"/>
    <property type="match status" value="1"/>
</dbReference>
<dbReference type="InterPro" id="IPR011990">
    <property type="entry name" value="TPR-like_helical_dom_sf"/>
</dbReference>
<organism evidence="2 3">
    <name type="scientific">Hydrogenovibrio marinus</name>
    <dbReference type="NCBI Taxonomy" id="28885"/>
    <lineage>
        <taxon>Bacteria</taxon>
        <taxon>Pseudomonadati</taxon>
        <taxon>Pseudomonadota</taxon>
        <taxon>Gammaproteobacteria</taxon>
        <taxon>Thiotrichales</taxon>
        <taxon>Piscirickettsiaceae</taxon>
        <taxon>Hydrogenovibrio</taxon>
    </lineage>
</organism>
<keyword evidence="3" id="KW-1185">Reference proteome</keyword>
<proteinExistence type="predicted"/>
<sequence>MGLKKIPVKDFDIAVLTSSLHTPVAVFFTATGCEPCDAVLKMLAELAPQYEDRLHIALLDIEDKEIEPILDLCKVESIPNIKIFHQQQIVAQATGLLNKQQFELLIEPHVLSEAQNRLNLLQQQVELLLSSEQFDMAVELVEVFRQKYPHDDEALLVELAILVQINNIPAALQLIEKLPEHLKQDEKAQAVKDMIESMQNTKQ</sequence>
<evidence type="ECO:0000313" key="2">
    <source>
        <dbReference type="EMBL" id="KDN94771.1"/>
    </source>
</evidence>
<dbReference type="SUPFAM" id="SSF48452">
    <property type="entry name" value="TPR-like"/>
    <property type="match status" value="1"/>
</dbReference>
<dbReference type="STRING" id="28885.EI16_00170"/>
<dbReference type="CDD" id="cd02947">
    <property type="entry name" value="TRX_family"/>
    <property type="match status" value="1"/>
</dbReference>
<name>A0A066ZWP5_HYDMR</name>
<dbReference type="Gene3D" id="3.40.30.10">
    <property type="entry name" value="Glutaredoxin"/>
    <property type="match status" value="1"/>
</dbReference>
<dbReference type="InterPro" id="IPR013766">
    <property type="entry name" value="Thioredoxin_domain"/>
</dbReference>
<evidence type="ECO:0000313" key="3">
    <source>
        <dbReference type="Proteomes" id="UP000027341"/>
    </source>
</evidence>
<dbReference type="PANTHER" id="PTHR45663:SF11">
    <property type="entry name" value="GEO12009P1"/>
    <property type="match status" value="1"/>
</dbReference>
<gene>
    <name evidence="2" type="ORF">EI16_00170</name>
</gene>
<reference evidence="2 3" key="1">
    <citation type="submission" date="2014-04" db="EMBL/GenBank/DDBJ databases">
        <title>Draft genome sequence of Hydrogenovibrio marinus MH-110, a model organism for aerobic H2 metabolism.</title>
        <authorList>
            <person name="Cha H.J."/>
            <person name="Jo B.H."/>
            <person name="Hwang B.H."/>
        </authorList>
    </citation>
    <scope>NUCLEOTIDE SEQUENCE [LARGE SCALE GENOMIC DNA]</scope>
    <source>
        <strain evidence="2 3">MH-110</strain>
    </source>
</reference>
<dbReference type="Proteomes" id="UP000027341">
    <property type="component" value="Unassembled WGS sequence"/>
</dbReference>
<comment type="caution">
    <text evidence="2">The sequence shown here is derived from an EMBL/GenBank/DDBJ whole genome shotgun (WGS) entry which is preliminary data.</text>
</comment>
<dbReference type="EMBL" id="JMIU01000001">
    <property type="protein sequence ID" value="KDN94771.1"/>
    <property type="molecule type" value="Genomic_DNA"/>
</dbReference>
<evidence type="ECO:0000259" key="1">
    <source>
        <dbReference type="Pfam" id="PF00085"/>
    </source>
</evidence>
<dbReference type="GO" id="GO:0006950">
    <property type="term" value="P:response to stress"/>
    <property type="evidence" value="ECO:0007669"/>
    <property type="project" value="UniProtKB-ARBA"/>
</dbReference>
<dbReference type="GO" id="GO:0005737">
    <property type="term" value="C:cytoplasm"/>
    <property type="evidence" value="ECO:0007669"/>
    <property type="project" value="TreeGrafter"/>
</dbReference>
<accession>A0A066ZWP5</accession>
<dbReference type="PANTHER" id="PTHR45663">
    <property type="entry name" value="GEO12009P1"/>
    <property type="match status" value="1"/>
</dbReference>
<dbReference type="SUPFAM" id="SSF52833">
    <property type="entry name" value="Thioredoxin-like"/>
    <property type="match status" value="1"/>
</dbReference>
<dbReference type="PROSITE" id="PS51257">
    <property type="entry name" value="PROKAR_LIPOPROTEIN"/>
    <property type="match status" value="1"/>
</dbReference>
<feature type="domain" description="Thioredoxin" evidence="1">
    <location>
        <begin position="9"/>
        <end position="103"/>
    </location>
</feature>
<dbReference type="AlphaFoldDB" id="A0A066ZWP5"/>